<accession>A0A5J4VY60</accession>
<evidence type="ECO:0000313" key="2">
    <source>
        <dbReference type="EMBL" id="KAA6387126.1"/>
    </source>
</evidence>
<keyword evidence="1" id="KW-0472">Membrane</keyword>
<evidence type="ECO:0000313" key="3">
    <source>
        <dbReference type="Proteomes" id="UP000324800"/>
    </source>
</evidence>
<dbReference type="PANTHER" id="PTHR32522:SF5">
    <property type="entry name" value="ABC3 TRANSPORTER PERMEASE PROTEIN DOMAIN-CONTAINING PROTEIN"/>
    <property type="match status" value="1"/>
</dbReference>
<feature type="transmembrane region" description="Helical" evidence="1">
    <location>
        <begin position="49"/>
        <end position="72"/>
    </location>
</feature>
<keyword evidence="1" id="KW-1133">Transmembrane helix</keyword>
<reference evidence="2 3" key="1">
    <citation type="submission" date="2019-03" db="EMBL/GenBank/DDBJ databases">
        <title>Single cell metagenomics reveals metabolic interactions within the superorganism composed of flagellate Streblomastix strix and complex community of Bacteroidetes bacteria on its surface.</title>
        <authorList>
            <person name="Treitli S.C."/>
            <person name="Kolisko M."/>
            <person name="Husnik F."/>
            <person name="Keeling P."/>
            <person name="Hampl V."/>
        </authorList>
    </citation>
    <scope>NUCLEOTIDE SEQUENCE [LARGE SCALE GENOMIC DNA]</scope>
    <source>
        <strain evidence="2">ST1C</strain>
    </source>
</reference>
<dbReference type="AlphaFoldDB" id="A0A5J4VY60"/>
<organism evidence="2 3">
    <name type="scientific">Streblomastix strix</name>
    <dbReference type="NCBI Taxonomy" id="222440"/>
    <lineage>
        <taxon>Eukaryota</taxon>
        <taxon>Metamonada</taxon>
        <taxon>Preaxostyla</taxon>
        <taxon>Oxymonadida</taxon>
        <taxon>Streblomastigidae</taxon>
        <taxon>Streblomastix</taxon>
    </lineage>
</organism>
<sequence length="225" mass="25469">MYRRHKVYDYRLQYFDEELHKINKNIFNRILSAIGFNSQQSLRETKNRICSFIWGLSSIVLVVTIICLVISITEKFPAISLLLAESKIGQHDLSLRADDITQKRGLNATKIGEILSKVGEQYNRFSPRIKISTTVITDQLNYSQCDVIILDTLLEKQLGIGREWTYSDPIPAGTAILTQELAIQANISIGDVINFQLLPTQFASIVPDIIFKGLTKTINASYSDQ</sequence>
<evidence type="ECO:0008006" key="4">
    <source>
        <dbReference type="Google" id="ProtNLM"/>
    </source>
</evidence>
<dbReference type="Proteomes" id="UP000324800">
    <property type="component" value="Unassembled WGS sequence"/>
</dbReference>
<proteinExistence type="predicted"/>
<comment type="caution">
    <text evidence="2">The sequence shown here is derived from an EMBL/GenBank/DDBJ whole genome shotgun (WGS) entry which is preliminary data.</text>
</comment>
<protein>
    <recommendedName>
        <fullName evidence="4">MacB-like periplasmic core domain-containing protein</fullName>
    </recommendedName>
</protein>
<gene>
    <name evidence="2" type="ORF">EZS28_017350</name>
</gene>
<dbReference type="EMBL" id="SNRW01004506">
    <property type="protein sequence ID" value="KAA6387126.1"/>
    <property type="molecule type" value="Genomic_DNA"/>
</dbReference>
<name>A0A5J4VY60_9EUKA</name>
<keyword evidence="1" id="KW-0812">Transmembrane</keyword>
<evidence type="ECO:0000256" key="1">
    <source>
        <dbReference type="SAM" id="Phobius"/>
    </source>
</evidence>
<dbReference type="PANTHER" id="PTHR32522">
    <property type="match status" value="1"/>
</dbReference>